<evidence type="ECO:0000259" key="3">
    <source>
        <dbReference type="PROSITE" id="PS51462"/>
    </source>
</evidence>
<organism evidence="5 6">
    <name type="scientific">Cutibacterium acnes</name>
    <name type="common">Propionibacterium acnes</name>
    <dbReference type="NCBI Taxonomy" id="1747"/>
    <lineage>
        <taxon>Bacteria</taxon>
        <taxon>Bacillati</taxon>
        <taxon>Actinomycetota</taxon>
        <taxon>Actinomycetes</taxon>
        <taxon>Propionibacteriales</taxon>
        <taxon>Propionibacteriaceae</taxon>
        <taxon>Cutibacterium</taxon>
    </lineage>
</organism>
<dbReference type="Gene3D" id="3.90.79.10">
    <property type="entry name" value="Nucleoside Triphosphate Pyrophosphohydrolase"/>
    <property type="match status" value="1"/>
</dbReference>
<dbReference type="OrthoDB" id="129709at2"/>
<dbReference type="EMBL" id="MVCE01000002">
    <property type="protein sequence ID" value="PGF35155.1"/>
    <property type="molecule type" value="Genomic_DNA"/>
</dbReference>
<sequence length="215" mass="24143">MPHLHTQPHGHDVTISAWILRQFPSDGVRRRQWKALVHKHRKMNLWIQPGGHVEHTENPWQALAHELHEETGYSIDQLSVLQPWDRLPDGIHDLMHPTPVLLNTHSPYPGHFHSDIVMAMVAHGDPAEKPRPGESQELQWVSPDEFAALPGAEPDAVMIMTMIVERVADSWLAIPATRWSLADAPAEAMTDRSVAEATAPDPLDDRETLGWGTAQ</sequence>
<dbReference type="InterPro" id="IPR015797">
    <property type="entry name" value="NUDIX_hydrolase-like_dom_sf"/>
</dbReference>
<proteinExistence type="predicted"/>
<dbReference type="Proteomes" id="UP000226191">
    <property type="component" value="Unassembled WGS sequence"/>
</dbReference>
<evidence type="ECO:0000313" key="4">
    <source>
        <dbReference type="EMBL" id="AXM06935.1"/>
    </source>
</evidence>
<accession>A0A2B7IZS5</accession>
<dbReference type="AlphaFoldDB" id="A0A2B7IZS5"/>
<evidence type="ECO:0000313" key="7">
    <source>
        <dbReference type="Proteomes" id="UP000256621"/>
    </source>
</evidence>
<dbReference type="InterPro" id="IPR051325">
    <property type="entry name" value="Nudix_hydrolase_domain"/>
</dbReference>
<feature type="region of interest" description="Disordered" evidence="2">
    <location>
        <begin position="189"/>
        <end position="215"/>
    </location>
</feature>
<dbReference type="InterPro" id="IPR000086">
    <property type="entry name" value="NUDIX_hydrolase_dom"/>
</dbReference>
<dbReference type="GO" id="GO:0006167">
    <property type="term" value="P:AMP biosynthetic process"/>
    <property type="evidence" value="ECO:0007669"/>
    <property type="project" value="TreeGrafter"/>
</dbReference>
<feature type="domain" description="Nudix hydrolase" evidence="3">
    <location>
        <begin position="10"/>
        <end position="163"/>
    </location>
</feature>
<dbReference type="SUPFAM" id="SSF55811">
    <property type="entry name" value="Nudix"/>
    <property type="match status" value="1"/>
</dbReference>
<dbReference type="GO" id="GO:0006754">
    <property type="term" value="P:ATP biosynthetic process"/>
    <property type="evidence" value="ECO:0007669"/>
    <property type="project" value="TreeGrafter"/>
</dbReference>
<gene>
    <name evidence="5" type="ORF">B1B09_06065</name>
    <name evidence="4" type="ORF">DXN06_07145</name>
</gene>
<protein>
    <submittedName>
        <fullName evidence="5">DNA mismatch repair protein MutT</fullName>
    </submittedName>
    <submittedName>
        <fullName evidence="4">NUDIX domain-containing protein</fullName>
    </submittedName>
</protein>
<dbReference type="CDD" id="cd03674">
    <property type="entry name" value="NUDIX_Hydrolase"/>
    <property type="match status" value="1"/>
</dbReference>
<reference evidence="4 7" key="2">
    <citation type="submission" date="2018-08" db="EMBL/GenBank/DDBJ databases">
        <title>Genome sequencing of Cutibacterium acnes KCOM 1315.</title>
        <authorList>
            <person name="Kook J.-K."/>
            <person name="Park S.-N."/>
            <person name="Lim Y.K."/>
        </authorList>
    </citation>
    <scope>NUCLEOTIDE SEQUENCE [LARGE SCALE GENOMIC DNA]</scope>
    <source>
        <strain evidence="4 7">KCOM 1315</strain>
    </source>
</reference>
<reference evidence="5 6" key="1">
    <citation type="submission" date="2017-02" db="EMBL/GenBank/DDBJ databases">
        <title>Prevalence of linear plasmids in Cutibacterium acnes isolates obtained from cancerous prostatic tissue.</title>
        <authorList>
            <person name="Davidsson S."/>
            <person name="Bruggemann H."/>
        </authorList>
    </citation>
    <scope>NUCLEOTIDE SEQUENCE [LARGE SCALE GENOMIC DNA]</scope>
    <source>
        <strain evidence="5 6">11-78</strain>
    </source>
</reference>
<dbReference type="GO" id="GO:0004081">
    <property type="term" value="F:bis(5'-nucleosyl)-tetraphosphatase (asymmetrical) activity"/>
    <property type="evidence" value="ECO:0007669"/>
    <property type="project" value="TreeGrafter"/>
</dbReference>
<dbReference type="PANTHER" id="PTHR21340:SF0">
    <property type="entry name" value="BIS(5'-NUCLEOSYL)-TETRAPHOSPHATASE [ASYMMETRICAL]"/>
    <property type="match status" value="1"/>
</dbReference>
<evidence type="ECO:0000256" key="1">
    <source>
        <dbReference type="ARBA" id="ARBA00022801"/>
    </source>
</evidence>
<dbReference type="PANTHER" id="PTHR21340">
    <property type="entry name" value="DIADENOSINE 5,5-P1,P4-TETRAPHOSPHATE PYROPHOSPHOHYDROLASE MUTT"/>
    <property type="match status" value="1"/>
</dbReference>
<keyword evidence="1" id="KW-0378">Hydrolase</keyword>
<evidence type="ECO:0000256" key="2">
    <source>
        <dbReference type="SAM" id="MobiDB-lite"/>
    </source>
</evidence>
<dbReference type="PROSITE" id="PS51462">
    <property type="entry name" value="NUDIX"/>
    <property type="match status" value="1"/>
</dbReference>
<dbReference type="RefSeq" id="WP_002515921.1">
    <property type="nucleotide sequence ID" value="NZ_AP022844.1"/>
</dbReference>
<name>A0A2B7IZS5_CUTAC</name>
<dbReference type="GeneID" id="92856141"/>
<evidence type="ECO:0000313" key="5">
    <source>
        <dbReference type="EMBL" id="PGF35155.1"/>
    </source>
</evidence>
<dbReference type="EMBL" id="CP031442">
    <property type="protein sequence ID" value="AXM06935.1"/>
    <property type="molecule type" value="Genomic_DNA"/>
</dbReference>
<dbReference type="Pfam" id="PF00293">
    <property type="entry name" value="NUDIX"/>
    <property type="match status" value="1"/>
</dbReference>
<dbReference type="Proteomes" id="UP000256621">
    <property type="component" value="Chromosome"/>
</dbReference>
<evidence type="ECO:0000313" key="6">
    <source>
        <dbReference type="Proteomes" id="UP000226191"/>
    </source>
</evidence>